<comment type="caution">
    <text evidence="2">The sequence shown here is derived from an EMBL/GenBank/DDBJ whole genome shotgun (WGS) entry which is preliminary data.</text>
</comment>
<protein>
    <recommendedName>
        <fullName evidence="1">DUF4145 domain-containing protein</fullName>
    </recommendedName>
</protein>
<accession>S3L833</accession>
<organism evidence="2 3">
    <name type="scientific">Treponema vincentii F0403</name>
    <dbReference type="NCBI Taxonomy" id="1125702"/>
    <lineage>
        <taxon>Bacteria</taxon>
        <taxon>Pseudomonadati</taxon>
        <taxon>Spirochaetota</taxon>
        <taxon>Spirochaetia</taxon>
        <taxon>Spirochaetales</taxon>
        <taxon>Treponemataceae</taxon>
        <taxon>Treponema</taxon>
    </lineage>
</organism>
<evidence type="ECO:0000259" key="1">
    <source>
        <dbReference type="Pfam" id="PF13643"/>
    </source>
</evidence>
<gene>
    <name evidence="2" type="ORF">HMPREF1222_02102</name>
</gene>
<dbReference type="InterPro" id="IPR025285">
    <property type="entry name" value="DUF4145"/>
</dbReference>
<dbReference type="Proteomes" id="UP000014605">
    <property type="component" value="Unassembled WGS sequence"/>
</dbReference>
<feature type="domain" description="DUF4145" evidence="1">
    <location>
        <begin position="120"/>
        <end position="192"/>
    </location>
</feature>
<dbReference type="PATRIC" id="fig|1125702.3.peg.2172"/>
<name>S3L833_9SPIR</name>
<dbReference type="GeneID" id="301462615"/>
<dbReference type="EMBL" id="ATFC01000009">
    <property type="protein sequence ID" value="EPF46578.1"/>
    <property type="molecule type" value="Genomic_DNA"/>
</dbReference>
<dbReference type="HOGENOM" id="CLU_105379_0_0_12"/>
<sequence length="244" mass="28431">MEKIELEKCLNINTNAIAWKCPHCNSFSTLNSNDIEISNNFHELKEHCGYNLQTKFVFCPNPECKKYTIYVSVYKAQKILVPPHAYIKNIECIDGKMYYPDKKIRKFPDYIPEVISNDYKEACLIADLSPKASATISRRCLQGIIRDFWKVKPDNLNKEIDQIKDKIDRLTYNAIDSVRKIGNIGAHMEKDINLIIDVDKNESFLLINLLEILVDNWYIARHEKEERLAKIKTIADDKDKMKKA</sequence>
<dbReference type="RefSeq" id="WP_016519365.1">
    <property type="nucleotide sequence ID" value="NZ_KE332512.1"/>
</dbReference>
<keyword evidence="3" id="KW-1185">Reference proteome</keyword>
<evidence type="ECO:0000313" key="3">
    <source>
        <dbReference type="Proteomes" id="UP000014605"/>
    </source>
</evidence>
<evidence type="ECO:0000313" key="2">
    <source>
        <dbReference type="EMBL" id="EPF46578.1"/>
    </source>
</evidence>
<dbReference type="Pfam" id="PF13643">
    <property type="entry name" value="DUF4145"/>
    <property type="match status" value="1"/>
</dbReference>
<reference evidence="2 3" key="1">
    <citation type="submission" date="2013-04" db="EMBL/GenBank/DDBJ databases">
        <title>The Genome Sequence of Treponema vincentii F0403.</title>
        <authorList>
            <consortium name="The Broad Institute Genomics Platform"/>
            <person name="Earl A."/>
            <person name="Ward D."/>
            <person name="Feldgarden M."/>
            <person name="Gevers D."/>
            <person name="Leonetti C."/>
            <person name="Izard J."/>
            <person name="Walker B."/>
            <person name="Young S."/>
            <person name="Zeng Q."/>
            <person name="Gargeya S."/>
            <person name="Fitzgerald M."/>
            <person name="Haas B."/>
            <person name="Abouelleil A."/>
            <person name="Allen A.W."/>
            <person name="Alvarado L."/>
            <person name="Arachchi H.M."/>
            <person name="Berlin A.M."/>
            <person name="Chapman S.B."/>
            <person name="Gainer-Dewar J."/>
            <person name="Goldberg J."/>
            <person name="Griggs A."/>
            <person name="Gujja S."/>
            <person name="Hansen M."/>
            <person name="Howarth C."/>
            <person name="Imamovic A."/>
            <person name="Ireland A."/>
            <person name="Larimer J."/>
            <person name="McCowan C."/>
            <person name="Murphy C."/>
            <person name="Pearson M."/>
            <person name="Poon T.W."/>
            <person name="Priest M."/>
            <person name="Roberts A."/>
            <person name="Saif S."/>
            <person name="Shea T."/>
            <person name="Sisk P."/>
            <person name="Sykes S."/>
            <person name="Wortman J."/>
            <person name="Nusbaum C."/>
            <person name="Birren B."/>
        </authorList>
    </citation>
    <scope>NUCLEOTIDE SEQUENCE [LARGE SCALE GENOMIC DNA]</scope>
    <source>
        <strain evidence="2 3">F0403</strain>
    </source>
</reference>
<dbReference type="AlphaFoldDB" id="S3L833"/>
<proteinExistence type="predicted"/>